<feature type="transmembrane region" description="Helical" evidence="6">
    <location>
        <begin position="80"/>
        <end position="99"/>
    </location>
</feature>
<organism evidence="7 8">
    <name type="scientific">Galbibacter pacificus</name>
    <dbReference type="NCBI Taxonomy" id="2996052"/>
    <lineage>
        <taxon>Bacteria</taxon>
        <taxon>Pseudomonadati</taxon>
        <taxon>Bacteroidota</taxon>
        <taxon>Flavobacteriia</taxon>
        <taxon>Flavobacteriales</taxon>
        <taxon>Flavobacteriaceae</taxon>
        <taxon>Galbibacter</taxon>
    </lineage>
</organism>
<dbReference type="Gene3D" id="1.20.1260.100">
    <property type="entry name" value="TspO/MBR protein"/>
    <property type="match status" value="1"/>
</dbReference>
<dbReference type="RefSeq" id="WP_277901361.1">
    <property type="nucleotide sequence ID" value="NZ_JAPMUA010000007.1"/>
</dbReference>
<evidence type="ECO:0000256" key="6">
    <source>
        <dbReference type="SAM" id="Phobius"/>
    </source>
</evidence>
<evidence type="ECO:0000256" key="2">
    <source>
        <dbReference type="ARBA" id="ARBA00007524"/>
    </source>
</evidence>
<keyword evidence="4 6" id="KW-1133">Transmembrane helix</keyword>
<protein>
    <submittedName>
        <fullName evidence="7">Tryptophan-rich sensory protein</fullName>
    </submittedName>
</protein>
<dbReference type="PANTHER" id="PTHR10057:SF0">
    <property type="entry name" value="TRANSLOCATOR PROTEIN"/>
    <property type="match status" value="1"/>
</dbReference>
<evidence type="ECO:0000313" key="7">
    <source>
        <dbReference type="EMBL" id="MDG3587558.1"/>
    </source>
</evidence>
<keyword evidence="8" id="KW-1185">Reference proteome</keyword>
<comment type="similarity">
    <text evidence="2">Belongs to the TspO/BZRP family.</text>
</comment>
<gene>
    <name evidence="7" type="ORF">OSR52_16995</name>
</gene>
<evidence type="ECO:0000256" key="1">
    <source>
        <dbReference type="ARBA" id="ARBA00004141"/>
    </source>
</evidence>
<feature type="transmembrane region" description="Helical" evidence="6">
    <location>
        <begin position="132"/>
        <end position="154"/>
    </location>
</feature>
<name>A0ABT6FWB3_9FLAO</name>
<dbReference type="InterPro" id="IPR004307">
    <property type="entry name" value="TspO_MBR"/>
</dbReference>
<keyword evidence="5 6" id="KW-0472">Membrane</keyword>
<proteinExistence type="inferred from homology"/>
<reference evidence="7" key="1">
    <citation type="submission" date="2022-11" db="EMBL/GenBank/DDBJ databases">
        <title>High-quality draft genome sequence of Galbibacter sp. strain CMA-7.</title>
        <authorList>
            <person name="Wei L."/>
            <person name="Dong C."/>
            <person name="Shao Z."/>
        </authorList>
    </citation>
    <scope>NUCLEOTIDE SEQUENCE</scope>
    <source>
        <strain evidence="7">CMA-7</strain>
    </source>
</reference>
<dbReference type="PIRSF" id="PIRSF005859">
    <property type="entry name" value="PBR"/>
    <property type="match status" value="1"/>
</dbReference>
<sequence>MSKKISRILIAVAICLTVGFLSGFVTQSSVGDWYVTLNKPSFNPPNWVFAPAWTLLYILMGIAAGIVWARGFYHKWVKTALYHFGFQLIFNAMWSIVFFGFHKPFWALLVILTLLVLIALTIKWFKVVNKTAAYLLVPYLLWVCFATVLNFSIWQLN</sequence>
<feature type="transmembrane region" description="Helical" evidence="6">
    <location>
        <begin position="105"/>
        <end position="125"/>
    </location>
</feature>
<dbReference type="EMBL" id="JAPMUA010000007">
    <property type="protein sequence ID" value="MDG3587558.1"/>
    <property type="molecule type" value="Genomic_DNA"/>
</dbReference>
<dbReference type="InterPro" id="IPR038330">
    <property type="entry name" value="TspO/MBR-related_sf"/>
</dbReference>
<dbReference type="Pfam" id="PF03073">
    <property type="entry name" value="TspO_MBR"/>
    <property type="match status" value="1"/>
</dbReference>
<feature type="transmembrane region" description="Helical" evidence="6">
    <location>
        <begin position="47"/>
        <end position="68"/>
    </location>
</feature>
<evidence type="ECO:0000313" key="8">
    <source>
        <dbReference type="Proteomes" id="UP001153642"/>
    </source>
</evidence>
<dbReference type="CDD" id="cd15904">
    <property type="entry name" value="TSPO_MBR"/>
    <property type="match status" value="1"/>
</dbReference>
<keyword evidence="3 6" id="KW-0812">Transmembrane</keyword>
<comment type="subcellular location">
    <subcellularLocation>
        <location evidence="1">Membrane</location>
        <topology evidence="1">Multi-pass membrane protein</topology>
    </subcellularLocation>
</comment>
<evidence type="ECO:0000256" key="3">
    <source>
        <dbReference type="ARBA" id="ARBA00022692"/>
    </source>
</evidence>
<comment type="caution">
    <text evidence="7">The sequence shown here is derived from an EMBL/GenBank/DDBJ whole genome shotgun (WGS) entry which is preliminary data.</text>
</comment>
<evidence type="ECO:0000256" key="4">
    <source>
        <dbReference type="ARBA" id="ARBA00022989"/>
    </source>
</evidence>
<accession>A0ABT6FWB3</accession>
<dbReference type="Proteomes" id="UP001153642">
    <property type="component" value="Unassembled WGS sequence"/>
</dbReference>
<evidence type="ECO:0000256" key="5">
    <source>
        <dbReference type="ARBA" id="ARBA00023136"/>
    </source>
</evidence>
<dbReference type="PANTHER" id="PTHR10057">
    <property type="entry name" value="PERIPHERAL-TYPE BENZODIAZEPINE RECEPTOR"/>
    <property type="match status" value="1"/>
</dbReference>